<sequence>MRPLHPKRIAKLVHAKHSEQEDYAQRCERKVWTYILLYNLDTIIFEGRMRQLVGKSIGAGVWEIRKKTE</sequence>
<protein>
    <submittedName>
        <fullName evidence="1">Uncharacterized protein</fullName>
    </submittedName>
</protein>
<proteinExistence type="predicted"/>
<accession>A0A0F9QMF5</accession>
<dbReference type="EMBL" id="LAZR01004678">
    <property type="protein sequence ID" value="KKN06538.1"/>
    <property type="molecule type" value="Genomic_DNA"/>
</dbReference>
<reference evidence="1" key="1">
    <citation type="journal article" date="2015" name="Nature">
        <title>Complex archaea that bridge the gap between prokaryotes and eukaryotes.</title>
        <authorList>
            <person name="Spang A."/>
            <person name="Saw J.H."/>
            <person name="Jorgensen S.L."/>
            <person name="Zaremba-Niedzwiedzka K."/>
            <person name="Martijn J."/>
            <person name="Lind A.E."/>
            <person name="van Eijk R."/>
            <person name="Schleper C."/>
            <person name="Guy L."/>
            <person name="Ettema T.J."/>
        </authorList>
    </citation>
    <scope>NUCLEOTIDE SEQUENCE</scope>
</reference>
<evidence type="ECO:0000313" key="1">
    <source>
        <dbReference type="EMBL" id="KKN06538.1"/>
    </source>
</evidence>
<dbReference type="AlphaFoldDB" id="A0A0F9QMF5"/>
<name>A0A0F9QMF5_9ZZZZ</name>
<organism evidence="1">
    <name type="scientific">marine sediment metagenome</name>
    <dbReference type="NCBI Taxonomy" id="412755"/>
    <lineage>
        <taxon>unclassified sequences</taxon>
        <taxon>metagenomes</taxon>
        <taxon>ecological metagenomes</taxon>
    </lineage>
</organism>
<comment type="caution">
    <text evidence="1">The sequence shown here is derived from an EMBL/GenBank/DDBJ whole genome shotgun (WGS) entry which is preliminary data.</text>
</comment>
<gene>
    <name evidence="1" type="ORF">LCGC14_1076220</name>
</gene>